<feature type="transmembrane region" description="Helical" evidence="1">
    <location>
        <begin position="224"/>
        <end position="241"/>
    </location>
</feature>
<keyword evidence="1" id="KW-0812">Transmembrane</keyword>
<evidence type="ECO:0000313" key="2">
    <source>
        <dbReference type="EMBL" id="VEU20218.1"/>
    </source>
</evidence>
<name>A0A448YH44_BRENA</name>
<feature type="transmembrane region" description="Helical" evidence="1">
    <location>
        <begin position="458"/>
        <end position="477"/>
    </location>
</feature>
<dbReference type="EMBL" id="CAACVR010000002">
    <property type="protein sequence ID" value="VEU20218.1"/>
    <property type="molecule type" value="Genomic_DNA"/>
</dbReference>
<dbReference type="FunCoup" id="A0A448YH44">
    <property type="interactions" value="268"/>
</dbReference>
<dbReference type="InParanoid" id="A0A448YH44"/>
<dbReference type="InterPro" id="IPR007251">
    <property type="entry name" value="Iron_permease_Fet4"/>
</dbReference>
<dbReference type="Proteomes" id="UP000290900">
    <property type="component" value="Unassembled WGS sequence"/>
</dbReference>
<organism evidence="2 3">
    <name type="scientific">Brettanomyces naardenensis</name>
    <name type="common">Yeast</name>
    <dbReference type="NCBI Taxonomy" id="13370"/>
    <lineage>
        <taxon>Eukaryota</taxon>
        <taxon>Fungi</taxon>
        <taxon>Dikarya</taxon>
        <taxon>Ascomycota</taxon>
        <taxon>Saccharomycotina</taxon>
        <taxon>Pichiomycetes</taxon>
        <taxon>Pichiales</taxon>
        <taxon>Pichiaceae</taxon>
        <taxon>Brettanomyces</taxon>
    </lineage>
</organism>
<feature type="transmembrane region" description="Helical" evidence="1">
    <location>
        <begin position="345"/>
        <end position="367"/>
    </location>
</feature>
<dbReference type="GO" id="GO:0055085">
    <property type="term" value="P:transmembrane transport"/>
    <property type="evidence" value="ECO:0007669"/>
    <property type="project" value="InterPro"/>
</dbReference>
<keyword evidence="1" id="KW-1133">Transmembrane helix</keyword>
<sequence length="536" mass="61012">MTALSAKLHAIFSLKKRTTLLVKSSMINAGKFESIDSDSDASRLTEKELLLDKFEITDAYTEGYVSLLDRAIIVVVRIAGSVYMFFAMWLVLILWIVLGIIYKAPSTWQILMQDGQSIQTYAWDTLLMRQQLDDSDSFLKLYGRLKSRYITHRRLFNMIMEKKNRRKSAGEKAGQADSGVAERTLVTDLAVASPSCVDIALPPENWFDRLCSFFSRCLGSLPSVLIYWMGIFIWIACGNLYSPTGNEAPFTGRTTGSNPEYSKWNNTWQMYINTAIAVELLITSVLLENVRNRNDRYVRKQMQKLSVLDCKIEGMSRYVTGDMEDNEVVEIPPVKRTGLKRVISIYADVIGTGIGLVISLCVFAVWLAIGPTMKWNSNWWLIIGTYTGLVGFIDGFTLREVYYSITHYEEERFMELLTDSQELLDIAGINYTLRKPVEQRTISYKMSAFMNRICSNQWSVVASLVAVVLVICIASGMRWSLTGQLICNTPTMIIEGFCLLILIQAHNWADYKRRFIVKELAISREVLYERLGELIG</sequence>
<feature type="transmembrane region" description="Helical" evidence="1">
    <location>
        <begin position="379"/>
        <end position="398"/>
    </location>
</feature>
<feature type="transmembrane region" description="Helical" evidence="1">
    <location>
        <begin position="268"/>
        <end position="287"/>
    </location>
</feature>
<keyword evidence="1" id="KW-0472">Membrane</keyword>
<dbReference type="Pfam" id="PF04120">
    <property type="entry name" value="Iron_permease"/>
    <property type="match status" value="1"/>
</dbReference>
<dbReference type="STRING" id="13370.A0A448YH44"/>
<proteinExistence type="predicted"/>
<protein>
    <submittedName>
        <fullName evidence="2">DEKNAAC101027</fullName>
    </submittedName>
</protein>
<keyword evidence="3" id="KW-1185">Reference proteome</keyword>
<dbReference type="AlphaFoldDB" id="A0A448YH44"/>
<dbReference type="OrthoDB" id="2224262at2759"/>
<feature type="transmembrane region" description="Helical" evidence="1">
    <location>
        <begin position="483"/>
        <end position="503"/>
    </location>
</feature>
<feature type="transmembrane region" description="Helical" evidence="1">
    <location>
        <begin position="82"/>
        <end position="102"/>
    </location>
</feature>
<evidence type="ECO:0000256" key="1">
    <source>
        <dbReference type="SAM" id="Phobius"/>
    </source>
</evidence>
<gene>
    <name evidence="2" type="ORF">BRENAR_LOCUS953</name>
</gene>
<reference evidence="2 3" key="1">
    <citation type="submission" date="2018-12" db="EMBL/GenBank/DDBJ databases">
        <authorList>
            <person name="Tiukova I."/>
            <person name="Dainat J."/>
        </authorList>
    </citation>
    <scope>NUCLEOTIDE SEQUENCE [LARGE SCALE GENOMIC DNA]</scope>
</reference>
<evidence type="ECO:0000313" key="3">
    <source>
        <dbReference type="Proteomes" id="UP000290900"/>
    </source>
</evidence>
<accession>A0A448YH44</accession>